<sequence length="450" mass="49440">MSTTFDLFSNKRPPISEQIQRNALVLDQSARTAIKYHELRTRELVLWDHMMNPLSPMEENKMSMCLSPQEKIKSASSQRNKRSHAVAGTLVSASDSKKARLDDMFTKEFERDLDGWISDDYLRAMDFDDSLSQDIDWVAHDEMDLALSMDALVQDNPTNDEVNDFGFSPSSFLRGSFAFEDSAEMASTFVDPVYIRLNSSKDAEKLLMSFDTMKFKIPSPTSTSSKKRKSVFMEKNTEVNQGEDKSVLATSTADAGAFVSSFQSTTSAAVEELRVEPARVSATSRFGSLLSVSAPVDSLPSVLKVEAPTTSSSSKKIGSYSPAARKLRLQKFHKKRKNRTWKRSIKYDCRKKLADDRPRIKGRFVRVLENAGDTKNDVAPSPSNSVSTGYASSTGAMAAHSVKAEVAVSCLSTMASTAKQTASVTKSTAPLATPATSSATLPFARMIASV</sequence>
<dbReference type="InterPro" id="IPR045281">
    <property type="entry name" value="CONSTANS-like"/>
</dbReference>
<dbReference type="Pfam" id="PF06203">
    <property type="entry name" value="CCT"/>
    <property type="match status" value="1"/>
</dbReference>
<gene>
    <name evidence="4" type="ORF">PBS001_LOCUS47</name>
</gene>
<name>A0ABN8CKQ5_9STRA</name>
<dbReference type="Proteomes" id="UP001158986">
    <property type="component" value="Unassembled WGS sequence"/>
</dbReference>
<dbReference type="InterPro" id="IPR010402">
    <property type="entry name" value="CCT_domain"/>
</dbReference>
<dbReference type="PANTHER" id="PTHR31319:SF77">
    <property type="entry name" value="ZINC FINGER PROTEIN CONSTANS-LIKE 4"/>
    <property type="match status" value="1"/>
</dbReference>
<organism evidence="4 5">
    <name type="scientific">Peronospora belbahrii</name>
    <dbReference type="NCBI Taxonomy" id="622444"/>
    <lineage>
        <taxon>Eukaryota</taxon>
        <taxon>Sar</taxon>
        <taxon>Stramenopiles</taxon>
        <taxon>Oomycota</taxon>
        <taxon>Peronosporomycetes</taxon>
        <taxon>Peronosporales</taxon>
        <taxon>Peronosporaceae</taxon>
        <taxon>Peronospora</taxon>
    </lineage>
</organism>
<dbReference type="PROSITE" id="PS51017">
    <property type="entry name" value="CCT"/>
    <property type="match status" value="1"/>
</dbReference>
<keyword evidence="5" id="KW-1185">Reference proteome</keyword>
<evidence type="ECO:0000313" key="5">
    <source>
        <dbReference type="Proteomes" id="UP001158986"/>
    </source>
</evidence>
<reference evidence="4 5" key="1">
    <citation type="submission" date="2021-11" db="EMBL/GenBank/DDBJ databases">
        <authorList>
            <person name="Islam A."/>
            <person name="Islam S."/>
            <person name="Flora M.S."/>
            <person name="Rahman M."/>
            <person name="Ziaur R.M."/>
            <person name="Epstein J.H."/>
            <person name="Hassan M."/>
            <person name="Klassen M."/>
            <person name="Woodard K."/>
            <person name="Webb A."/>
            <person name="Webby R.J."/>
            <person name="El Zowalaty M.E."/>
        </authorList>
    </citation>
    <scope>NUCLEOTIDE SEQUENCE [LARGE SCALE GENOMIC DNA]</scope>
    <source>
        <strain evidence="4">Pbs1</strain>
    </source>
</reference>
<evidence type="ECO:0000313" key="4">
    <source>
        <dbReference type="EMBL" id="CAH0513229.1"/>
    </source>
</evidence>
<protein>
    <recommendedName>
        <fullName evidence="3">CCT domain-containing protein</fullName>
    </recommendedName>
</protein>
<accession>A0ABN8CKQ5</accession>
<feature type="domain" description="CCT" evidence="3">
    <location>
        <begin position="325"/>
        <end position="367"/>
    </location>
</feature>
<evidence type="ECO:0000259" key="3">
    <source>
        <dbReference type="PROSITE" id="PS51017"/>
    </source>
</evidence>
<dbReference type="PANTHER" id="PTHR31319">
    <property type="entry name" value="ZINC FINGER PROTEIN CONSTANS-LIKE 4"/>
    <property type="match status" value="1"/>
</dbReference>
<dbReference type="EMBL" id="CAKLCB010000001">
    <property type="protein sequence ID" value="CAH0513229.1"/>
    <property type="molecule type" value="Genomic_DNA"/>
</dbReference>
<proteinExistence type="predicted"/>
<comment type="subcellular location">
    <subcellularLocation>
        <location evidence="1">Nucleus</location>
    </subcellularLocation>
</comment>
<evidence type="ECO:0000256" key="2">
    <source>
        <dbReference type="ARBA" id="ARBA00023242"/>
    </source>
</evidence>
<evidence type="ECO:0000256" key="1">
    <source>
        <dbReference type="ARBA" id="ARBA00004123"/>
    </source>
</evidence>
<comment type="caution">
    <text evidence="4">The sequence shown here is derived from an EMBL/GenBank/DDBJ whole genome shotgun (WGS) entry which is preliminary data.</text>
</comment>
<keyword evidence="2" id="KW-0539">Nucleus</keyword>